<feature type="compositionally biased region" description="Low complexity" evidence="1">
    <location>
        <begin position="26"/>
        <end position="66"/>
    </location>
</feature>
<feature type="compositionally biased region" description="Low complexity" evidence="1">
    <location>
        <begin position="541"/>
        <end position="551"/>
    </location>
</feature>
<feature type="compositionally biased region" description="Low complexity" evidence="1">
    <location>
        <begin position="277"/>
        <end position="290"/>
    </location>
</feature>
<feature type="compositionally biased region" description="Basic and acidic residues" evidence="1">
    <location>
        <begin position="959"/>
        <end position="974"/>
    </location>
</feature>
<gene>
    <name evidence="2" type="ORF">O9K51_03056</name>
</gene>
<feature type="compositionally biased region" description="Low complexity" evidence="1">
    <location>
        <begin position="408"/>
        <end position="434"/>
    </location>
</feature>
<feature type="compositionally biased region" description="Low complexity" evidence="1">
    <location>
        <begin position="216"/>
        <end position="227"/>
    </location>
</feature>
<reference evidence="2" key="1">
    <citation type="submission" date="2023-01" db="EMBL/GenBank/DDBJ databases">
        <title>The growth and conidiation of Purpureocillium lavendulum are regulated by nitrogen source and histone H3K14 acetylation.</title>
        <authorList>
            <person name="Tang P."/>
            <person name="Han J."/>
            <person name="Zhang C."/>
            <person name="Tang P."/>
            <person name="Qi F."/>
            <person name="Zhang K."/>
            <person name="Liang L."/>
        </authorList>
    </citation>
    <scope>NUCLEOTIDE SEQUENCE</scope>
    <source>
        <strain evidence="2">YMF1.00683</strain>
    </source>
</reference>
<feature type="compositionally biased region" description="Polar residues" evidence="1">
    <location>
        <begin position="90"/>
        <end position="105"/>
    </location>
</feature>
<name>A0AB34G327_9HYPO</name>
<comment type="caution">
    <text evidence="2">The sequence shown here is derived from an EMBL/GenBank/DDBJ whole genome shotgun (WGS) entry which is preliminary data.</text>
</comment>
<feature type="compositionally biased region" description="Acidic residues" evidence="1">
    <location>
        <begin position="949"/>
        <end position="958"/>
    </location>
</feature>
<dbReference type="Proteomes" id="UP001163105">
    <property type="component" value="Unassembled WGS sequence"/>
</dbReference>
<dbReference type="AlphaFoldDB" id="A0AB34G327"/>
<feature type="compositionally biased region" description="Polar residues" evidence="1">
    <location>
        <begin position="575"/>
        <end position="586"/>
    </location>
</feature>
<protein>
    <submittedName>
        <fullName evidence="2">F-box domain-containing protein</fullName>
    </submittedName>
</protein>
<feature type="region of interest" description="Disordered" evidence="1">
    <location>
        <begin position="937"/>
        <end position="1013"/>
    </location>
</feature>
<dbReference type="EMBL" id="JAQHRD010000002">
    <property type="protein sequence ID" value="KAJ6444660.1"/>
    <property type="molecule type" value="Genomic_DNA"/>
</dbReference>
<proteinExistence type="predicted"/>
<accession>A0AB34G327</accession>
<feature type="compositionally biased region" description="Low complexity" evidence="1">
    <location>
        <begin position="111"/>
        <end position="141"/>
    </location>
</feature>
<feature type="compositionally biased region" description="Polar residues" evidence="1">
    <location>
        <begin position="202"/>
        <end position="215"/>
    </location>
</feature>
<feature type="compositionally biased region" description="Low complexity" evidence="1">
    <location>
        <begin position="450"/>
        <end position="476"/>
    </location>
</feature>
<organism evidence="2 3">
    <name type="scientific">Purpureocillium lavendulum</name>
    <dbReference type="NCBI Taxonomy" id="1247861"/>
    <lineage>
        <taxon>Eukaryota</taxon>
        <taxon>Fungi</taxon>
        <taxon>Dikarya</taxon>
        <taxon>Ascomycota</taxon>
        <taxon>Pezizomycotina</taxon>
        <taxon>Sordariomycetes</taxon>
        <taxon>Hypocreomycetidae</taxon>
        <taxon>Hypocreales</taxon>
        <taxon>Ophiocordycipitaceae</taxon>
        <taxon>Purpureocillium</taxon>
    </lineage>
</organism>
<sequence>MPSFGRLSKHSNRSQHALAEPPLPAASPVSGPGSGPASASASASAAALGSGPGAATVPAPAASGASHNNSSTAAGVAAAPGQADSPVDVTPQSALSSTTGLSSNEHFVDAQQHQLSQQQQQQQQQQHPTTSLSPSSSSQQQQPPPPHAHFYGQHSAGVRLPPLQTSSDVALGGSPVFDARHQQQHLPPTPIDFADPGAVGRAQSQRFDPSSHHLTQQQHQQQQQHPQIYGVASGSIDDLPSTGTYQPSPIAPNAPEKRSTRKLFKGIFGSGRSSHDPAPQQQQGHAHQSSYDNTAGLARRPSKRVSNPPVLKTGSLPQGNPQQQQQQQSSGSDRDWYQGAHSQQPSPLHDLGEVDEYPYSGQDSNVHPPRQDSRLVYPSTTIRQVSREHLDTSPYDEELYQAPDHLPHQQQQQQHHPQLQHQQPPPSQQQQQQQQPPPQPLQRQGTLHVQDQQIQYEPQQQQQQQQQPAPAPSQQPGAYDLQPPPGLQQQQFHHAGNSPQLPYQPGQEPRIVTSHFGLQQNPETISQLSHESPITDPDQRSATQQQSAQSSPAVHYASTQDLDPSLSTPKLPPLQVTNNQAQQQSAMAPPGGAQAPSRRMDNDKALRGQVEPPPGPPPGYRQGGVPMNSMSPLPPPHGQVGPQNPAYRSDRASQYEGSGGVEQGRNSPQPSNPDRDADPEKQFKDLLTKYKNVKRLYFDGKSQIEQLTGQVETLQNAVANQRMSASRTAWDDNEYTTRFNRLNGAINNLAFNIRKDWRSLPQWLEGYVSADALKTGKQEMTAVGRAIVSRWLVDEIFNKCFHPALDPQLSSQLKEIELSIRGNAYTMHSQEEFDALTTKVVNWRMATLDGLQKKFNSSTDNRATLTSKATGNLTAHLYQYLSSPPPAGVEGSTSMIAELAVAIASNLPLESRDVAIMYPLPGELVQSHLMEVEKTGLPTLENQKSEADAGGDEDDDEGDKDKDKNGRARGDKVKAGMLTSGPMNAVETGRKASNASFAERMSTDRDTRAGLPNDTGKVRFAGFVALEVRGRQVLIKAPVWTI</sequence>
<feature type="region of interest" description="Disordered" evidence="1">
    <location>
        <begin position="1"/>
        <end position="679"/>
    </location>
</feature>
<evidence type="ECO:0000256" key="1">
    <source>
        <dbReference type="SAM" id="MobiDB-lite"/>
    </source>
</evidence>
<feature type="compositionally biased region" description="Polar residues" evidence="1">
    <location>
        <begin position="516"/>
        <end position="532"/>
    </location>
</feature>
<evidence type="ECO:0000313" key="3">
    <source>
        <dbReference type="Proteomes" id="UP001163105"/>
    </source>
</evidence>
<feature type="compositionally biased region" description="Polar residues" evidence="1">
    <location>
        <begin position="557"/>
        <end position="568"/>
    </location>
</feature>
<evidence type="ECO:0000313" key="2">
    <source>
        <dbReference type="EMBL" id="KAJ6444660.1"/>
    </source>
</evidence>
<keyword evidence="3" id="KW-1185">Reference proteome</keyword>
<feature type="compositionally biased region" description="Low complexity" evidence="1">
    <location>
        <begin position="73"/>
        <end position="83"/>
    </location>
</feature>